<dbReference type="PROSITE" id="PS00041">
    <property type="entry name" value="HTH_ARAC_FAMILY_1"/>
    <property type="match status" value="1"/>
</dbReference>
<dbReference type="Proteomes" id="UP000623067">
    <property type="component" value="Unassembled WGS sequence"/>
</dbReference>
<dbReference type="RefSeq" id="WP_188657367.1">
    <property type="nucleotide sequence ID" value="NZ_BMIH01000001.1"/>
</dbReference>
<dbReference type="Gene3D" id="1.10.10.60">
    <property type="entry name" value="Homeodomain-like"/>
    <property type="match status" value="1"/>
</dbReference>
<dbReference type="InterPro" id="IPR018062">
    <property type="entry name" value="HTH_AraC-typ_CS"/>
</dbReference>
<keyword evidence="2" id="KW-0238">DNA-binding</keyword>
<protein>
    <recommendedName>
        <fullName evidence="4">HTH araC/xylS-type domain-containing protein</fullName>
    </recommendedName>
</protein>
<organism evidence="5 6">
    <name type="scientific">Sphingomonas metalli</name>
    <dbReference type="NCBI Taxonomy" id="1779358"/>
    <lineage>
        <taxon>Bacteria</taxon>
        <taxon>Pseudomonadati</taxon>
        <taxon>Pseudomonadota</taxon>
        <taxon>Alphaproteobacteria</taxon>
        <taxon>Sphingomonadales</taxon>
        <taxon>Sphingomonadaceae</taxon>
        <taxon>Sphingomonas</taxon>
    </lineage>
</organism>
<dbReference type="PRINTS" id="PR00032">
    <property type="entry name" value="HTHARAC"/>
</dbReference>
<dbReference type="AlphaFoldDB" id="A0A916SZ54"/>
<dbReference type="GO" id="GO:0003700">
    <property type="term" value="F:DNA-binding transcription factor activity"/>
    <property type="evidence" value="ECO:0007669"/>
    <property type="project" value="InterPro"/>
</dbReference>
<dbReference type="GO" id="GO:0043565">
    <property type="term" value="F:sequence-specific DNA binding"/>
    <property type="evidence" value="ECO:0007669"/>
    <property type="project" value="InterPro"/>
</dbReference>
<dbReference type="PANTHER" id="PTHR46796">
    <property type="entry name" value="HTH-TYPE TRANSCRIPTIONAL ACTIVATOR RHAS-RELATED"/>
    <property type="match status" value="1"/>
</dbReference>
<dbReference type="PROSITE" id="PS01124">
    <property type="entry name" value="HTH_ARAC_FAMILY_2"/>
    <property type="match status" value="1"/>
</dbReference>
<proteinExistence type="predicted"/>
<dbReference type="PANTHER" id="PTHR46796:SF6">
    <property type="entry name" value="ARAC SUBFAMILY"/>
    <property type="match status" value="1"/>
</dbReference>
<sequence length="283" mass="31084">MLYNREHRAEAATRHPAFPRVGKWSLQSLNATAPTPDPASGFGILWPDQAIEVTQAGRTASLRAGDLTIIDRSHPVEIRRDGPWSASLLDLGDRRVGSRVDDRLRFVCVALDGSTDLAQAVKRLWLLLVDIGRLDLGRRDTGDELIEAQLAEVMTELATRLAAQVIDPRITSHDAAMIDRAQLLIAANLADPRFGVAELAVQMRVSPRHLSSLFARLGTTTSQAILDARIVQARRMLTDPVNARRQIASIALACGFDDQSYFARCFRKASGVTPRAYRGGRGQ</sequence>
<name>A0A916SZ54_9SPHN</name>
<feature type="domain" description="HTH araC/xylS-type" evidence="4">
    <location>
        <begin position="179"/>
        <end position="280"/>
    </location>
</feature>
<dbReference type="SUPFAM" id="SSF46689">
    <property type="entry name" value="Homeodomain-like"/>
    <property type="match status" value="1"/>
</dbReference>
<keyword evidence="6" id="KW-1185">Reference proteome</keyword>
<dbReference type="Pfam" id="PF12833">
    <property type="entry name" value="HTH_18"/>
    <property type="match status" value="1"/>
</dbReference>
<evidence type="ECO:0000256" key="3">
    <source>
        <dbReference type="ARBA" id="ARBA00023163"/>
    </source>
</evidence>
<dbReference type="InterPro" id="IPR020449">
    <property type="entry name" value="Tscrpt_reg_AraC-type_HTH"/>
</dbReference>
<keyword evidence="1" id="KW-0805">Transcription regulation</keyword>
<evidence type="ECO:0000313" key="6">
    <source>
        <dbReference type="Proteomes" id="UP000623067"/>
    </source>
</evidence>
<reference evidence="5" key="1">
    <citation type="journal article" date="2014" name="Int. J. Syst. Evol. Microbiol.">
        <title>Complete genome sequence of Corynebacterium casei LMG S-19264T (=DSM 44701T), isolated from a smear-ripened cheese.</title>
        <authorList>
            <consortium name="US DOE Joint Genome Institute (JGI-PGF)"/>
            <person name="Walter F."/>
            <person name="Albersmeier A."/>
            <person name="Kalinowski J."/>
            <person name="Ruckert C."/>
        </authorList>
    </citation>
    <scope>NUCLEOTIDE SEQUENCE</scope>
    <source>
        <strain evidence="5">CGMCC 1.15330</strain>
    </source>
</reference>
<evidence type="ECO:0000259" key="4">
    <source>
        <dbReference type="PROSITE" id="PS01124"/>
    </source>
</evidence>
<dbReference type="InterPro" id="IPR050204">
    <property type="entry name" value="AraC_XylS_family_regulators"/>
</dbReference>
<evidence type="ECO:0000256" key="2">
    <source>
        <dbReference type="ARBA" id="ARBA00023125"/>
    </source>
</evidence>
<dbReference type="EMBL" id="BMIH01000001">
    <property type="protein sequence ID" value="GGB21030.1"/>
    <property type="molecule type" value="Genomic_DNA"/>
</dbReference>
<keyword evidence="3" id="KW-0804">Transcription</keyword>
<comment type="caution">
    <text evidence="5">The sequence shown here is derived from an EMBL/GenBank/DDBJ whole genome shotgun (WGS) entry which is preliminary data.</text>
</comment>
<evidence type="ECO:0000313" key="5">
    <source>
        <dbReference type="EMBL" id="GGB21030.1"/>
    </source>
</evidence>
<reference evidence="5" key="2">
    <citation type="submission" date="2020-09" db="EMBL/GenBank/DDBJ databases">
        <authorList>
            <person name="Sun Q."/>
            <person name="Zhou Y."/>
        </authorList>
    </citation>
    <scope>NUCLEOTIDE SEQUENCE</scope>
    <source>
        <strain evidence="5">CGMCC 1.15330</strain>
    </source>
</reference>
<dbReference type="InterPro" id="IPR009057">
    <property type="entry name" value="Homeodomain-like_sf"/>
</dbReference>
<accession>A0A916SZ54</accession>
<dbReference type="InterPro" id="IPR018060">
    <property type="entry name" value="HTH_AraC"/>
</dbReference>
<gene>
    <name evidence="5" type="ORF">GCM10011380_08270</name>
</gene>
<evidence type="ECO:0000256" key="1">
    <source>
        <dbReference type="ARBA" id="ARBA00023015"/>
    </source>
</evidence>
<dbReference type="SMART" id="SM00342">
    <property type="entry name" value="HTH_ARAC"/>
    <property type="match status" value="1"/>
</dbReference>